<name>A0ABY6KE86_9ARAC</name>
<feature type="region of interest" description="Disordered" evidence="1">
    <location>
        <begin position="1"/>
        <end position="33"/>
    </location>
</feature>
<evidence type="ECO:0000313" key="2">
    <source>
        <dbReference type="EMBL" id="UYV67083.1"/>
    </source>
</evidence>
<protein>
    <submittedName>
        <fullName evidence="2">Uncharacterized protein</fullName>
    </submittedName>
</protein>
<feature type="compositionally biased region" description="Basic and acidic residues" evidence="1">
    <location>
        <begin position="12"/>
        <end position="28"/>
    </location>
</feature>
<accession>A0ABY6KE86</accession>
<dbReference type="EMBL" id="CP092866">
    <property type="protein sequence ID" value="UYV67083.1"/>
    <property type="molecule type" value="Genomic_DNA"/>
</dbReference>
<dbReference type="Proteomes" id="UP001235939">
    <property type="component" value="Chromosome 04"/>
</dbReference>
<keyword evidence="3" id="KW-1185">Reference proteome</keyword>
<evidence type="ECO:0000313" key="3">
    <source>
        <dbReference type="Proteomes" id="UP001235939"/>
    </source>
</evidence>
<proteinExistence type="predicted"/>
<organism evidence="2 3">
    <name type="scientific">Cordylochernes scorpioides</name>
    <dbReference type="NCBI Taxonomy" id="51811"/>
    <lineage>
        <taxon>Eukaryota</taxon>
        <taxon>Metazoa</taxon>
        <taxon>Ecdysozoa</taxon>
        <taxon>Arthropoda</taxon>
        <taxon>Chelicerata</taxon>
        <taxon>Arachnida</taxon>
        <taxon>Pseudoscorpiones</taxon>
        <taxon>Cheliferoidea</taxon>
        <taxon>Chernetidae</taxon>
        <taxon>Cordylochernes</taxon>
    </lineage>
</organism>
<evidence type="ECO:0000256" key="1">
    <source>
        <dbReference type="SAM" id="MobiDB-lite"/>
    </source>
</evidence>
<sequence>MAVKVVLPSTGHHQEDQQQQEGRLDGNRYGRFQDLPNHEEEEEWKGHHGPQPQFLPSPQLLTLGNNAVLFIFMELPHDGCRVQLPGKTKGCVSLHSRRGSIPHTTRHEKRYGISALSQIRFYQGMSKQGTGTLTGGYPEPGGRVPVEVFRALHSRPTRLETGNSGPSISNVKKWEVGFKCGRTLLESDSREGSLETIEKVNNKLEDRVQNILHEELGMRKLFARWVPHLLNADQKQMCKRHLQQCLEQFKRDCVLGVKICEKRKKKNHLSQGQGICSQKCVGNGKTAGFEHHSSYSSGKSLVSPPPVAERYCQRESTSTGVVDLRGSLGCLQGRTTEVKQRSLGDADGDANSRLLEVHRDQRRHVFWLTFVGEVLTAEPTFWGIEDWPHILLIYNSISKTFEPGVEVAHCVFERPVVEAFGEVAYPGDVLVTAQDLLELLSELWPFAALVWQRAVAEREQVAGPIGLGEHLEEGDVGIVSVEGPVGVVSGQEGGA</sequence>
<reference evidence="2 3" key="1">
    <citation type="submission" date="2022-01" db="EMBL/GenBank/DDBJ databases">
        <title>A chromosomal length assembly of Cordylochernes scorpioides.</title>
        <authorList>
            <person name="Zeh D."/>
            <person name="Zeh J."/>
        </authorList>
    </citation>
    <scope>NUCLEOTIDE SEQUENCE [LARGE SCALE GENOMIC DNA]</scope>
    <source>
        <strain evidence="2">IN4F17</strain>
        <tissue evidence="2">Whole Body</tissue>
    </source>
</reference>
<gene>
    <name evidence="2" type="ORF">LAZ67_4003843</name>
</gene>